<dbReference type="eggNOG" id="ENOG502QT17">
    <property type="taxonomic scope" value="Eukaryota"/>
</dbReference>
<keyword evidence="2" id="KW-0732">Signal</keyword>
<feature type="chain" id="PRO_5003120939" evidence="2">
    <location>
        <begin position="29"/>
        <end position="946"/>
    </location>
</feature>
<dbReference type="HOGENOM" id="CLU_011151_0_0_1"/>
<feature type="region of interest" description="Disordered" evidence="1">
    <location>
        <begin position="437"/>
        <end position="495"/>
    </location>
</feature>
<dbReference type="VEuPathDB" id="FungiDB:SCHCODRAFT_02520877"/>
<accession>D8QL67</accession>
<dbReference type="KEGG" id="scm:SCHCO_02520877"/>
<keyword evidence="4" id="KW-1185">Reference proteome</keyword>
<dbReference type="EMBL" id="GL377317">
    <property type="protein sequence ID" value="EFI91464.1"/>
    <property type="molecule type" value="Genomic_DNA"/>
</dbReference>
<evidence type="ECO:0000313" key="3">
    <source>
        <dbReference type="EMBL" id="EFI91464.1"/>
    </source>
</evidence>
<dbReference type="InParanoid" id="D8QL67"/>
<dbReference type="Proteomes" id="UP000007431">
    <property type="component" value="Unassembled WGS sequence"/>
</dbReference>
<dbReference type="OrthoDB" id="5595695at2759"/>
<evidence type="ECO:0000313" key="4">
    <source>
        <dbReference type="Proteomes" id="UP000007431"/>
    </source>
</evidence>
<reference evidence="3 4" key="1">
    <citation type="journal article" date="2010" name="Nat. Biotechnol.">
        <title>Genome sequence of the model mushroom Schizophyllum commune.</title>
        <authorList>
            <person name="Ohm R.A."/>
            <person name="de Jong J.F."/>
            <person name="Lugones L.G."/>
            <person name="Aerts A."/>
            <person name="Kothe E."/>
            <person name="Stajich J.E."/>
            <person name="de Vries R.P."/>
            <person name="Record E."/>
            <person name="Levasseur A."/>
            <person name="Baker S.E."/>
            <person name="Bartholomew K.A."/>
            <person name="Coutinho P.M."/>
            <person name="Erdmann S."/>
            <person name="Fowler T.J."/>
            <person name="Gathman A.C."/>
            <person name="Lombard V."/>
            <person name="Henrissat B."/>
            <person name="Knabe N."/>
            <person name="Kuees U."/>
            <person name="Lilly W.W."/>
            <person name="Lindquist E."/>
            <person name="Lucas S."/>
            <person name="Magnuson J.K."/>
            <person name="Piumi F."/>
            <person name="Raudaskoski M."/>
            <person name="Salamov A."/>
            <person name="Schmutz J."/>
            <person name="Schwarze F.W.M.R."/>
            <person name="vanKuyk P.A."/>
            <person name="Horton J.S."/>
            <person name="Grigoriev I.V."/>
            <person name="Woesten H.A.B."/>
        </authorList>
    </citation>
    <scope>NUCLEOTIDE SEQUENCE [LARGE SCALE GENOMIC DNA]</scope>
    <source>
        <strain evidence="4">H4-8 / FGSC 9210</strain>
    </source>
</reference>
<feature type="signal peptide" evidence="2">
    <location>
        <begin position="1"/>
        <end position="28"/>
    </location>
</feature>
<sequence>MNTAVLACAHRLCLLPFELLQQVGSHLAADDPDALDALAASCPRLKDVIASPHTGAFIFGEVFNTGAIHRRVSWIPARHLAPEASSAPPGACGIHLRPHHFSGQLQAYFENVRTPLLRRVPPSDPDAESAIMHAFIMLIVDDGRNAQMLDRWGAYDFAMAYVLMRIEADSQPKDAEQAARGACPWPSMDDELAAALWVAWHLTTEERLAAERTSQVLKILEGLLPFIVMPFRYAAGEIPPDFFYPPLGVGPQGMFLPQSLRTVHGNYPVFPRSNPPPFWPYVGYQFTFPPPLLSAVAKLHWFARRQRIHIPIPQFLAKTYAERKAAHAERVAREGWDAVGAMGVQFTQQDIHEVNVNKAVRLPWHPYPLSLPASTASASPAANASPVANASASPVANAENSGPVFNAENAAQADASVAGNTSTAPTTDNANAASTTNVEDAANNGPSASADQPSTSTSASADGSGTSTSPNATASDAPLASTATSTTDISPDTYIPPPASLVEPFLRLGRQPAFTKSMAWDTDAARCIMSNSAHVAYDPRHPPSQLADSIRLGQMYQPGSMEGLWQGRMLVPSVPALQALLDTDERPLSNDVIHSDTIQMRPVVFRMKEFACAMPLGCGRVDPHHHGSAHSALDPRLPAHNAPRSGWLPPGTRLVVSEDGKTCNAVTADGRVYPYRSVNEPVDPETCEGCVIRERVGREGMERVFEQYGLGLGTPVGGGRVAMGQNAREVAGQACGQCGGRRRIPTRDFMYAFGRPAQEDDGWDVGSPDDEGAAMDATEDAHDGSPMDVGADANQHRPPCDCRTTPPRALKECCHTSSILLVGTTDERHAAAWFDWEYYGRVRSCDGMIGLLRFPKAGSPFATGHFHASYTFFYGYIHGGRNFVGTWRRVFPDGTMGPVLFGENGEDIGGAGEGGAEIFLEGPFSFAKVEEKAEEEDDKKKARASA</sequence>
<dbReference type="AlphaFoldDB" id="D8QL67"/>
<dbReference type="STRING" id="578458.D8QL67"/>
<dbReference type="OMA" id="TWESAFV"/>
<feature type="compositionally biased region" description="Low complexity" evidence="1">
    <location>
        <begin position="454"/>
        <end position="469"/>
    </location>
</feature>
<dbReference type="RefSeq" id="XP_003026367.1">
    <property type="nucleotide sequence ID" value="XM_003026321.1"/>
</dbReference>
<feature type="compositionally biased region" description="Polar residues" evidence="1">
    <location>
        <begin position="444"/>
        <end position="453"/>
    </location>
</feature>
<proteinExistence type="predicted"/>
<name>D8QL67_SCHCM</name>
<feature type="compositionally biased region" description="Acidic residues" evidence="1">
    <location>
        <begin position="759"/>
        <end position="773"/>
    </location>
</feature>
<gene>
    <name evidence="3" type="ORF">SCHCODRAFT_114584</name>
</gene>
<dbReference type="GeneID" id="9593173"/>
<evidence type="ECO:0000256" key="1">
    <source>
        <dbReference type="SAM" id="MobiDB-lite"/>
    </source>
</evidence>
<feature type="region of interest" description="Disordered" evidence="1">
    <location>
        <begin position="758"/>
        <end position="783"/>
    </location>
</feature>
<feature type="compositionally biased region" description="Polar residues" evidence="1">
    <location>
        <begin position="481"/>
        <end position="490"/>
    </location>
</feature>
<evidence type="ECO:0000256" key="2">
    <source>
        <dbReference type="SAM" id="SignalP"/>
    </source>
</evidence>
<feature type="non-terminal residue" evidence="3">
    <location>
        <position position="946"/>
    </location>
</feature>
<organism evidence="4">
    <name type="scientific">Schizophyllum commune (strain H4-8 / FGSC 9210)</name>
    <name type="common">Split gill fungus</name>
    <dbReference type="NCBI Taxonomy" id="578458"/>
    <lineage>
        <taxon>Eukaryota</taxon>
        <taxon>Fungi</taxon>
        <taxon>Dikarya</taxon>
        <taxon>Basidiomycota</taxon>
        <taxon>Agaricomycotina</taxon>
        <taxon>Agaricomycetes</taxon>
        <taxon>Agaricomycetidae</taxon>
        <taxon>Agaricales</taxon>
        <taxon>Schizophyllaceae</taxon>
        <taxon>Schizophyllum</taxon>
    </lineage>
</organism>
<protein>
    <submittedName>
        <fullName evidence="3">Expressed protein</fullName>
    </submittedName>
</protein>